<name>A0AB34JF96_PRYPA</name>
<dbReference type="GO" id="GO:0016433">
    <property type="term" value="F:rRNA (adenine) methyltransferase activity"/>
    <property type="evidence" value="ECO:0007669"/>
    <property type="project" value="TreeGrafter"/>
</dbReference>
<evidence type="ECO:0000256" key="1">
    <source>
        <dbReference type="ARBA" id="ARBA00022603"/>
    </source>
</evidence>
<dbReference type="InterPro" id="IPR029063">
    <property type="entry name" value="SAM-dependent_MTases_sf"/>
</dbReference>
<keyword evidence="1" id="KW-0489">Methyltransferase</keyword>
<accession>A0AB34JF96</accession>
<dbReference type="PANTHER" id="PTHR21008:SF1">
    <property type="entry name" value="25S RRNA (ADENINE(2142)-N(1))-METHYLTRANSFERASE"/>
    <property type="match status" value="1"/>
</dbReference>
<dbReference type="PANTHER" id="PTHR21008">
    <property type="entry name" value="S-ADENOSYLMETHIONINE SENSOR UPSTREAM OF MTORC1-RELATED"/>
    <property type="match status" value="1"/>
</dbReference>
<evidence type="ECO:0000256" key="4">
    <source>
        <dbReference type="SAM" id="MobiDB-lite"/>
    </source>
</evidence>
<evidence type="ECO:0000256" key="2">
    <source>
        <dbReference type="ARBA" id="ARBA00022679"/>
    </source>
</evidence>
<keyword evidence="3" id="KW-0949">S-adenosyl-L-methionine</keyword>
<organism evidence="5 6">
    <name type="scientific">Prymnesium parvum</name>
    <name type="common">Toxic golden alga</name>
    <dbReference type="NCBI Taxonomy" id="97485"/>
    <lineage>
        <taxon>Eukaryota</taxon>
        <taxon>Haptista</taxon>
        <taxon>Haptophyta</taxon>
        <taxon>Prymnesiophyceae</taxon>
        <taxon>Prymnesiales</taxon>
        <taxon>Prymnesiaceae</taxon>
        <taxon>Prymnesium</taxon>
    </lineage>
</organism>
<evidence type="ECO:0000256" key="3">
    <source>
        <dbReference type="ARBA" id="ARBA00022691"/>
    </source>
</evidence>
<feature type="region of interest" description="Disordered" evidence="4">
    <location>
        <begin position="446"/>
        <end position="478"/>
    </location>
</feature>
<dbReference type="EMBL" id="JBGBPQ010000008">
    <property type="protein sequence ID" value="KAL1520544.1"/>
    <property type="molecule type" value="Genomic_DNA"/>
</dbReference>
<protein>
    <recommendedName>
        <fullName evidence="7">Methyltransferase BMT2 homolog</fullName>
    </recommendedName>
</protein>
<evidence type="ECO:0000313" key="6">
    <source>
        <dbReference type="Proteomes" id="UP001515480"/>
    </source>
</evidence>
<dbReference type="SUPFAM" id="SSF53335">
    <property type="entry name" value="S-adenosyl-L-methionine-dependent methyltransferases"/>
    <property type="match status" value="1"/>
</dbReference>
<gene>
    <name evidence="5" type="ORF">AB1Y20_022120</name>
</gene>
<evidence type="ECO:0008006" key="7">
    <source>
        <dbReference type="Google" id="ProtNLM"/>
    </source>
</evidence>
<reference evidence="5 6" key="1">
    <citation type="journal article" date="2024" name="Science">
        <title>Giant polyketide synthase enzymes in the biosynthesis of giant marine polyether toxins.</title>
        <authorList>
            <person name="Fallon T.R."/>
            <person name="Shende V.V."/>
            <person name="Wierzbicki I.H."/>
            <person name="Pendleton A.L."/>
            <person name="Watervoot N.F."/>
            <person name="Auber R.P."/>
            <person name="Gonzalez D.J."/>
            <person name="Wisecaver J.H."/>
            <person name="Moore B.S."/>
        </authorList>
    </citation>
    <scope>NUCLEOTIDE SEQUENCE [LARGE SCALE GENOMIC DNA]</scope>
    <source>
        <strain evidence="5 6">12B1</strain>
    </source>
</reference>
<evidence type="ECO:0000313" key="5">
    <source>
        <dbReference type="EMBL" id="KAL1520544.1"/>
    </source>
</evidence>
<comment type="caution">
    <text evidence="5">The sequence shown here is derived from an EMBL/GenBank/DDBJ whole genome shotgun (WGS) entry which is preliminary data.</text>
</comment>
<dbReference type="Gene3D" id="3.40.50.150">
    <property type="entry name" value="Vaccinia Virus protein VP39"/>
    <property type="match status" value="1"/>
</dbReference>
<dbReference type="GO" id="GO:0005730">
    <property type="term" value="C:nucleolus"/>
    <property type="evidence" value="ECO:0007669"/>
    <property type="project" value="TreeGrafter"/>
</dbReference>
<keyword evidence="6" id="KW-1185">Reference proteome</keyword>
<sequence>MGKAPLVPLPKKVTSRKHARRITTAYHAITEKLHSARDEAEASRLHADLAALGGVRAYQQASALNTALHSTSRWVIHSLRACGLLPASPPPRLLEVGAVNTQLLEHEGLAVRAIDLHSSHPRIEQCDFFALPHGGEWDASLGRSVSYDAVVCSMVLNCVPDARRRFEMLVGVRAQLRAGGRAFITLPRTCLSHSFTIDQKLFAACLRGVGLRPVAIDKRPVGAEGGAEGGAGAGAGKLAYFECVATLPERAAAEFFQAERHRRRRSRTRERKKSRGAGFDIDVGGYLGFGERIARSYEAASDRSKKEQGLVEAAFLDLCREQDAAAVAAAAAAARRGGEACEEKVRRGVVLSLQELAALEDEAPPAAPPAEGEADWARAEIDRMAASVPREQLDFSRWRWYAEAGGGARGRGRWVFAPRGGAFPRGSSSERTGWEWAEEGWTYRQPSEEAAGGRRAGGVKRGEAAGRKGRRERGSARGAASTLARPWWRMLWRCRRGRLRRGPVVALLASSPLWRKQQSTGTTRR</sequence>
<keyword evidence="2" id="KW-0808">Transferase</keyword>
<dbReference type="Proteomes" id="UP001515480">
    <property type="component" value="Unassembled WGS sequence"/>
</dbReference>
<dbReference type="AlphaFoldDB" id="A0AB34JF96"/>
<dbReference type="InterPro" id="IPR021867">
    <property type="entry name" value="Bmt2/SAMTOR"/>
</dbReference>
<dbReference type="Pfam" id="PF11968">
    <property type="entry name" value="Bmt2"/>
    <property type="match status" value="1"/>
</dbReference>
<proteinExistence type="predicted"/>